<feature type="transmembrane region" description="Helical" evidence="2">
    <location>
        <begin position="160"/>
        <end position="182"/>
    </location>
</feature>
<dbReference type="AlphaFoldDB" id="A0A176W3X6"/>
<evidence type="ECO:0000313" key="4">
    <source>
        <dbReference type="Proteomes" id="UP000077202"/>
    </source>
</evidence>
<evidence type="ECO:0000313" key="3">
    <source>
        <dbReference type="EMBL" id="OAE27232.1"/>
    </source>
</evidence>
<name>A0A176W3X6_MARPO</name>
<proteinExistence type="predicted"/>
<reference evidence="3" key="1">
    <citation type="submission" date="2016-03" db="EMBL/GenBank/DDBJ databases">
        <title>Mechanisms controlling the formation of the plant cell surface in tip-growing cells are functionally conserved among land plants.</title>
        <authorList>
            <person name="Honkanen S."/>
            <person name="Jones V.A."/>
            <person name="Morieri G."/>
            <person name="Champion C."/>
            <person name="Hetherington A.J."/>
            <person name="Kelly S."/>
            <person name="Saint-Marcoux D."/>
            <person name="Proust H."/>
            <person name="Prescott H."/>
            <person name="Dolan L."/>
        </authorList>
    </citation>
    <scope>NUCLEOTIDE SEQUENCE [LARGE SCALE GENOMIC DNA]</scope>
    <source>
        <tissue evidence="3">Whole gametophyte</tissue>
    </source>
</reference>
<keyword evidence="2" id="KW-1133">Transmembrane helix</keyword>
<dbReference type="EMBL" id="LVLJ01001947">
    <property type="protein sequence ID" value="OAE27232.1"/>
    <property type="molecule type" value="Genomic_DNA"/>
</dbReference>
<evidence type="ECO:0000256" key="1">
    <source>
        <dbReference type="SAM" id="MobiDB-lite"/>
    </source>
</evidence>
<feature type="region of interest" description="Disordered" evidence="1">
    <location>
        <begin position="310"/>
        <end position="333"/>
    </location>
</feature>
<sequence>MWGGSMVRSSLSSPLAGICSSSLPLVPCRQALATYVLKLCEFQSSRIMSFTSATLIKIPELLLNFSPFEFSGLYLGTRTTFLGRRTKGSLSQSLTFCKTYKAAFTHDLKNRNCRASLPDDAPFALAIGACLLSTLVLPNVEEEDNDKKENSLFGPDDMRSGAMQIISFIPLFNWLVWIFAWLDSGKQRYLAFAIVYLAPYLKTGLSLNPEDSWLPLASVLACIAHVQLDLSVTGEGSQPPLIDVSKLMLEKSQFKDLRARTEGLVGRLKELAERTDVRRVDEAVEGDEQTAAEWKAIQEEKERDELKEFDEKLARSRSKRGETVEEVTKEIER</sequence>
<keyword evidence="4" id="KW-1185">Reference proteome</keyword>
<dbReference type="Proteomes" id="UP000077202">
    <property type="component" value="Unassembled WGS sequence"/>
</dbReference>
<organism evidence="3 4">
    <name type="scientific">Marchantia polymorpha subsp. ruderalis</name>
    <dbReference type="NCBI Taxonomy" id="1480154"/>
    <lineage>
        <taxon>Eukaryota</taxon>
        <taxon>Viridiplantae</taxon>
        <taxon>Streptophyta</taxon>
        <taxon>Embryophyta</taxon>
        <taxon>Marchantiophyta</taxon>
        <taxon>Marchantiopsida</taxon>
        <taxon>Marchantiidae</taxon>
        <taxon>Marchantiales</taxon>
        <taxon>Marchantiaceae</taxon>
        <taxon>Marchantia</taxon>
    </lineage>
</organism>
<dbReference type="PANTHER" id="PTHR36804">
    <property type="entry name" value="OSJNBA0013K16.11 PROTEIN"/>
    <property type="match status" value="1"/>
</dbReference>
<evidence type="ECO:0000256" key="2">
    <source>
        <dbReference type="SAM" id="Phobius"/>
    </source>
</evidence>
<accession>A0A176W3X6</accession>
<keyword evidence="2" id="KW-0812">Transmembrane</keyword>
<gene>
    <name evidence="3" type="ORF">AXG93_473s1030</name>
</gene>
<dbReference type="PANTHER" id="PTHR36804:SF1">
    <property type="entry name" value="OS04G0585600 PROTEIN"/>
    <property type="match status" value="1"/>
</dbReference>
<comment type="caution">
    <text evidence="3">The sequence shown here is derived from an EMBL/GenBank/DDBJ whole genome shotgun (WGS) entry which is preliminary data.</text>
</comment>
<feature type="transmembrane region" description="Helical" evidence="2">
    <location>
        <begin position="121"/>
        <end position="140"/>
    </location>
</feature>
<protein>
    <submittedName>
        <fullName evidence="3">Uncharacterized protein</fullName>
    </submittedName>
</protein>
<keyword evidence="2" id="KW-0472">Membrane</keyword>